<dbReference type="FunFam" id="1.10.600.10:FF:000007">
    <property type="entry name" value="Isoprene synthase, chloroplastic"/>
    <property type="match status" value="1"/>
</dbReference>
<evidence type="ECO:0000313" key="10">
    <source>
        <dbReference type="RefSeq" id="XP_017985266.1"/>
    </source>
</evidence>
<dbReference type="GO" id="GO:0000287">
    <property type="term" value="F:magnesium ion binding"/>
    <property type="evidence" value="ECO:0007669"/>
    <property type="project" value="InterPro"/>
</dbReference>
<dbReference type="GO" id="GO:0016102">
    <property type="term" value="P:diterpenoid biosynthetic process"/>
    <property type="evidence" value="ECO:0007669"/>
    <property type="project" value="InterPro"/>
</dbReference>
<dbReference type="Gene3D" id="1.10.600.10">
    <property type="entry name" value="Farnesyl Diphosphate Synthase"/>
    <property type="match status" value="1"/>
</dbReference>
<gene>
    <name evidence="10" type="primary">LOC18611746</name>
</gene>
<dbReference type="Gene3D" id="1.50.10.130">
    <property type="entry name" value="Terpene synthase, N-terminal domain"/>
    <property type="match status" value="1"/>
</dbReference>
<dbReference type="SFLD" id="SFLDS00005">
    <property type="entry name" value="Isoprenoid_Synthase_Type_I"/>
    <property type="match status" value="1"/>
</dbReference>
<dbReference type="InterPro" id="IPR044814">
    <property type="entry name" value="Terpene_cyclase_plant_C1"/>
</dbReference>
<evidence type="ECO:0000256" key="6">
    <source>
        <dbReference type="ARBA" id="ARBA00023239"/>
    </source>
</evidence>
<evidence type="ECO:0000256" key="2">
    <source>
        <dbReference type="ARBA" id="ARBA00002383"/>
    </source>
</evidence>
<dbReference type="InterPro" id="IPR008949">
    <property type="entry name" value="Isoprenoid_synthase_dom_sf"/>
</dbReference>
<evidence type="ECO:0000256" key="5">
    <source>
        <dbReference type="ARBA" id="ARBA00022842"/>
    </source>
</evidence>
<evidence type="ECO:0000256" key="4">
    <source>
        <dbReference type="ARBA" id="ARBA00022723"/>
    </source>
</evidence>
<dbReference type="RefSeq" id="XP_017985266.1">
    <property type="nucleotide sequence ID" value="XM_018129777.1"/>
</dbReference>
<comment type="cofactor">
    <cofactor evidence="1">
        <name>Mg(2+)</name>
        <dbReference type="ChEBI" id="CHEBI:18420"/>
    </cofactor>
</comment>
<dbReference type="FunFam" id="1.50.10.130:FF:000001">
    <property type="entry name" value="Isoprene synthase, chloroplastic"/>
    <property type="match status" value="1"/>
</dbReference>
<dbReference type="InterPro" id="IPR050148">
    <property type="entry name" value="Terpene_synthase-like"/>
</dbReference>
<evidence type="ECO:0000259" key="7">
    <source>
        <dbReference type="Pfam" id="PF01397"/>
    </source>
</evidence>
<dbReference type="SFLD" id="SFLDG01019">
    <property type="entry name" value="Terpene_Cyclase_Like_1_C_Termi"/>
    <property type="match status" value="1"/>
</dbReference>
<dbReference type="AlphaFoldDB" id="A0AB32X2B9"/>
<comment type="function">
    <text evidence="2">Responsible for the cyclization of trans,trans-farnesyl diphosphate (FPP) to (+)-delta cadinene.</text>
</comment>
<keyword evidence="6" id="KW-0456">Lyase</keyword>
<dbReference type="InterPro" id="IPR008930">
    <property type="entry name" value="Terpenoid_cyclase/PrenylTrfase"/>
</dbReference>
<sequence>MSLHFPTSVPASCFNRTRSKDISNKSNANKFIVLQARKLVATAKVFDENIARRTANYHPPIWTHDYIQSLQSDFVGESCDERAMKLVGEVRTMLDRVLDPLEKLELVDTLQRLGLSYHYENDTKRILESVNAEESNVVWKKGNLYATALEFRLLRQHGNKVTPEVFSSFMDEMGNFKAGLCEDCKGLLNLYEASYHLVEGESILENARDFAAKHLKQCLKQNKDEYLFMLVEHALELPLHWRIERLEARWFIDVYERREDKIPILLELAKLDFNIVQAVHQDDLRYASNYAQQHYKMNYHLARGHQNNFLLSTANFAKKIANLKKSGWWTDLGLGEKLTFARDRLMGNFLWTVGVASDPQFGHARRTLTKINALITIIDDVYDVYGTLDELELFTEAVERWDVNAMELLPEYMKICFLALYNSINEMAFDTIKEQGFDSIPFLKEMWADLCKAYLVEAKWYYGGYTPTLKEYIDNAWISISAPVILSHAYFLTNSIRKECLECLKEHSQVVYCTSMILRLANDLETSSDELERGDVPKSIQCYMHEIGFFKEEARHYIRNLIDATWKMMNENRIAQSPFSQTFIQIALNLARMAQCMYQYGDGHGIEVNETNNRVLSLLVLPIPLQLGLNTYN</sequence>
<dbReference type="Pfam" id="PF01397">
    <property type="entry name" value="Terpene_synth"/>
    <property type="match status" value="1"/>
</dbReference>
<dbReference type="PANTHER" id="PTHR31225">
    <property type="entry name" value="OS04G0344100 PROTEIN-RELATED"/>
    <property type="match status" value="1"/>
</dbReference>
<keyword evidence="5" id="KW-0460">Magnesium</keyword>
<dbReference type="SUPFAM" id="SSF48576">
    <property type="entry name" value="Terpenoid synthases"/>
    <property type="match status" value="2"/>
</dbReference>
<organism evidence="9 10">
    <name type="scientific">Theobroma cacao</name>
    <name type="common">Cacao</name>
    <name type="synonym">Cocoa</name>
    <dbReference type="NCBI Taxonomy" id="3641"/>
    <lineage>
        <taxon>Eukaryota</taxon>
        <taxon>Viridiplantae</taxon>
        <taxon>Streptophyta</taxon>
        <taxon>Embryophyta</taxon>
        <taxon>Tracheophyta</taxon>
        <taxon>Spermatophyta</taxon>
        <taxon>Magnoliopsida</taxon>
        <taxon>eudicotyledons</taxon>
        <taxon>Gunneridae</taxon>
        <taxon>Pentapetalae</taxon>
        <taxon>rosids</taxon>
        <taxon>malvids</taxon>
        <taxon>Malvales</taxon>
        <taxon>Malvaceae</taxon>
        <taxon>Byttnerioideae</taxon>
        <taxon>Theobroma</taxon>
    </lineage>
</organism>
<feature type="domain" description="Terpene synthase metal-binding" evidence="8">
    <location>
        <begin position="331"/>
        <end position="567"/>
    </location>
</feature>
<dbReference type="Pfam" id="PF03936">
    <property type="entry name" value="Terpene_synth_C"/>
    <property type="match status" value="1"/>
</dbReference>
<dbReference type="SUPFAM" id="SSF48239">
    <property type="entry name" value="Terpenoid cyclases/Protein prenyltransferases"/>
    <property type="match status" value="1"/>
</dbReference>
<dbReference type="InterPro" id="IPR001906">
    <property type="entry name" value="Terpene_synth_N"/>
</dbReference>
<dbReference type="InterPro" id="IPR036965">
    <property type="entry name" value="Terpene_synth_N_sf"/>
</dbReference>
<dbReference type="PANTHER" id="PTHR31225:SF9">
    <property type="entry name" value="TERPENE SYNTHASE 10"/>
    <property type="match status" value="1"/>
</dbReference>
<proteinExistence type="predicted"/>
<reference evidence="10" key="1">
    <citation type="submission" date="2025-08" db="UniProtKB">
        <authorList>
            <consortium name="RefSeq"/>
        </authorList>
    </citation>
    <scope>IDENTIFICATION</scope>
</reference>
<dbReference type="InterPro" id="IPR005630">
    <property type="entry name" value="Terpene_synthase_metal-bd"/>
</dbReference>
<dbReference type="CDD" id="cd00684">
    <property type="entry name" value="Terpene_cyclase_plant_C1"/>
    <property type="match status" value="1"/>
</dbReference>
<evidence type="ECO:0000313" key="9">
    <source>
        <dbReference type="Proteomes" id="UP000694886"/>
    </source>
</evidence>
<evidence type="ECO:0000256" key="1">
    <source>
        <dbReference type="ARBA" id="ARBA00001946"/>
    </source>
</evidence>
<dbReference type="GeneID" id="18611746"/>
<keyword evidence="4" id="KW-0479">Metal-binding</keyword>
<dbReference type="Proteomes" id="UP000694886">
    <property type="component" value="Unplaced"/>
</dbReference>
<protein>
    <recommendedName>
        <fullName evidence="3">(+)-delta-cadinene synthase</fullName>
        <ecNumber evidence="3">4.2.3.13</ecNumber>
    </recommendedName>
</protein>
<dbReference type="GO" id="GO:0047461">
    <property type="term" value="F:(+)-delta-cadinene synthase activity"/>
    <property type="evidence" value="ECO:0007669"/>
    <property type="project" value="UniProtKB-EC"/>
</dbReference>
<evidence type="ECO:0000259" key="8">
    <source>
        <dbReference type="Pfam" id="PF03936"/>
    </source>
</evidence>
<accession>A0AB32X2B9</accession>
<name>A0AB32X2B9_THECC</name>
<dbReference type="InterPro" id="IPR034741">
    <property type="entry name" value="Terpene_cyclase-like_1_C"/>
</dbReference>
<dbReference type="EC" id="4.2.3.13" evidence="3"/>
<feature type="domain" description="Terpene synthase N-terminal" evidence="7">
    <location>
        <begin position="61"/>
        <end position="235"/>
    </location>
</feature>
<evidence type="ECO:0000256" key="3">
    <source>
        <dbReference type="ARBA" id="ARBA00013103"/>
    </source>
</evidence>